<reference evidence="2" key="2">
    <citation type="submission" date="2023-01" db="EMBL/GenBank/DDBJ databases">
        <title>Human gut microbiome strain richness.</title>
        <authorList>
            <person name="Chen-Liaw A."/>
        </authorList>
    </citation>
    <scope>NUCLEOTIDE SEQUENCE</scope>
    <source>
        <strain evidence="2">1001262st2_G8_1001262B_160229</strain>
    </source>
</reference>
<dbReference type="Proteomes" id="UP000709219">
    <property type="component" value="Unassembled WGS sequence"/>
</dbReference>
<dbReference type="RefSeq" id="WP_141760623.1">
    <property type="nucleotide sequence ID" value="NZ_JACLQP010000009.1"/>
</dbReference>
<protein>
    <submittedName>
        <fullName evidence="1">Uncharacterized protein</fullName>
    </submittedName>
</protein>
<proteinExistence type="predicted"/>
<dbReference type="AlphaFoldDB" id="A0A943HJR6"/>
<comment type="caution">
    <text evidence="1">The sequence shown here is derived from an EMBL/GenBank/DDBJ whole genome shotgun (WGS) entry which is preliminary data.</text>
</comment>
<reference evidence="1" key="1">
    <citation type="submission" date="2021-02" db="EMBL/GenBank/DDBJ databases">
        <title>Infant gut strain persistence is associated with maternal origin, phylogeny, and functional potential including surface adhesion and iron acquisition.</title>
        <authorList>
            <person name="Lou Y.C."/>
        </authorList>
    </citation>
    <scope>NUCLEOTIDE SEQUENCE</scope>
    <source>
        <strain evidence="1">L3_098_011G1_dasL3_098_011G1_concoct_7</strain>
    </source>
</reference>
<evidence type="ECO:0000313" key="2">
    <source>
        <dbReference type="EMBL" id="MDB8619095.1"/>
    </source>
</evidence>
<name>A0A943HJR6_STRPA</name>
<sequence>MTLDIDKEKMMIMGVIFDNKKVFKSVWFALSTNMIEGWHPTVEDVERLREEAVALGVG</sequence>
<dbReference type="Proteomes" id="UP001212685">
    <property type="component" value="Unassembled WGS sequence"/>
</dbReference>
<gene>
    <name evidence="1" type="ORF">KHX87_03315</name>
    <name evidence="2" type="ORF">PNV36_01595</name>
</gene>
<dbReference type="EMBL" id="JAQMJV010000001">
    <property type="protein sequence ID" value="MDB8619095.1"/>
    <property type="molecule type" value="Genomic_DNA"/>
</dbReference>
<accession>A0A943HJR6</accession>
<evidence type="ECO:0000313" key="3">
    <source>
        <dbReference type="Proteomes" id="UP000709219"/>
    </source>
</evidence>
<dbReference type="EMBL" id="JAGZFP010000005">
    <property type="protein sequence ID" value="MBS5358128.1"/>
    <property type="molecule type" value="Genomic_DNA"/>
</dbReference>
<organism evidence="1 3">
    <name type="scientific">Streptococcus parasanguinis</name>
    <dbReference type="NCBI Taxonomy" id="1318"/>
    <lineage>
        <taxon>Bacteria</taxon>
        <taxon>Bacillati</taxon>
        <taxon>Bacillota</taxon>
        <taxon>Bacilli</taxon>
        <taxon>Lactobacillales</taxon>
        <taxon>Streptococcaceae</taxon>
        <taxon>Streptococcus</taxon>
    </lineage>
</organism>
<evidence type="ECO:0000313" key="1">
    <source>
        <dbReference type="EMBL" id="MBS5358128.1"/>
    </source>
</evidence>